<evidence type="ECO:0000256" key="1">
    <source>
        <dbReference type="SAM" id="SignalP"/>
    </source>
</evidence>
<proteinExistence type="predicted"/>
<dbReference type="RefSeq" id="WP_407938363.1">
    <property type="nucleotide sequence ID" value="NZ_AP022564.1"/>
</dbReference>
<dbReference type="NCBIfam" id="NF033942">
    <property type="entry name" value="GjpA"/>
    <property type="match status" value="1"/>
</dbReference>
<keyword evidence="1" id="KW-0732">Signal</keyword>
<dbReference type="InterPro" id="IPR049934">
    <property type="entry name" value="GjpA-like"/>
</dbReference>
<reference evidence="2 3" key="1">
    <citation type="journal article" date="2019" name="Emerg. Microbes Infect.">
        <title>Comprehensive subspecies identification of 175 nontuberculous mycobacteria species based on 7547 genomic profiles.</title>
        <authorList>
            <person name="Matsumoto Y."/>
            <person name="Kinjo T."/>
            <person name="Motooka D."/>
            <person name="Nabeya D."/>
            <person name="Jung N."/>
            <person name="Uechi K."/>
            <person name="Horii T."/>
            <person name="Iida T."/>
            <person name="Fujita J."/>
            <person name="Nakamura S."/>
        </authorList>
    </citation>
    <scope>NUCLEOTIDE SEQUENCE [LARGE SCALE GENOMIC DNA]</scope>
    <source>
        <strain evidence="2 3">JCM 12143</strain>
    </source>
</reference>
<dbReference type="AlphaFoldDB" id="A0AAD1HVG2"/>
<dbReference type="EMBL" id="AP022564">
    <property type="protein sequence ID" value="BBX21409.1"/>
    <property type="molecule type" value="Genomic_DNA"/>
</dbReference>
<evidence type="ECO:0008006" key="4">
    <source>
        <dbReference type="Google" id="ProtNLM"/>
    </source>
</evidence>
<gene>
    <name evidence="2" type="ORF">MTER_08200</name>
</gene>
<name>A0AAD1HVG2_9MYCO</name>
<evidence type="ECO:0000313" key="2">
    <source>
        <dbReference type="EMBL" id="BBX21409.1"/>
    </source>
</evidence>
<accession>A0AAD1HVG2</accession>
<sequence>MQLALQPYVTAGIAIAGASLIAVPPAAAPLPGVAEIQAPAVQLTGAWEDAFNAGSANLSQLVNNYGLAPGVGFQQSLVNMVGFMQLLINDPANISTVAEQMQDNIKAVFSSYDLLNADDATVAATTAFTVASDHTLLLSQIPGFLPADIDPDMVTTVLNFLSSPLSGIIMGSLGPAIAPWVALSNSITDGDSFTDIIANMVGAYFNGATLNLNFLLPLINDAGLLPAPMEIDNLEFAFGGLLTGGDVAHGPWQVFDSNGDVAASVPVVGGSIINSLGINLLGVPVLGSLGFDGHAIGPMGAWLSFSELAAQLLGAGWNEVGDGKGAPTGPVLPPWAGVDFPTVPDDYFGGAEAGGMAATDFWSHLSDAVTDFQWGDLF</sequence>
<organism evidence="2 3">
    <name type="scientific">Mycolicibacter terrae</name>
    <dbReference type="NCBI Taxonomy" id="1788"/>
    <lineage>
        <taxon>Bacteria</taxon>
        <taxon>Bacillati</taxon>
        <taxon>Actinomycetota</taxon>
        <taxon>Actinomycetes</taxon>
        <taxon>Mycobacteriales</taxon>
        <taxon>Mycobacteriaceae</taxon>
        <taxon>Mycolicibacter</taxon>
    </lineage>
</organism>
<keyword evidence="3" id="KW-1185">Reference proteome</keyword>
<feature type="signal peptide" evidence="1">
    <location>
        <begin position="1"/>
        <end position="28"/>
    </location>
</feature>
<protein>
    <recommendedName>
        <fullName evidence="4">PE-PGRS family protein</fullName>
    </recommendedName>
</protein>
<evidence type="ECO:0000313" key="3">
    <source>
        <dbReference type="Proteomes" id="UP000467636"/>
    </source>
</evidence>
<feature type="chain" id="PRO_5042031729" description="PE-PGRS family protein" evidence="1">
    <location>
        <begin position="29"/>
        <end position="378"/>
    </location>
</feature>
<dbReference type="Proteomes" id="UP000467636">
    <property type="component" value="Chromosome"/>
</dbReference>